<accession>A0A0B1NWE5</accession>
<dbReference type="HOGENOM" id="CLU_018153_5_0_1"/>
<evidence type="ECO:0000313" key="3">
    <source>
        <dbReference type="Proteomes" id="UP000030854"/>
    </source>
</evidence>
<gene>
    <name evidence="2" type="ORF">EV44_g4123</name>
</gene>
<protein>
    <submittedName>
        <fullName evidence="2">Putative eka-like protein</fullName>
    </submittedName>
</protein>
<dbReference type="EMBL" id="JNVN01003749">
    <property type="protein sequence ID" value="KHJ30697.1"/>
    <property type="molecule type" value="Genomic_DNA"/>
</dbReference>
<evidence type="ECO:0000256" key="1">
    <source>
        <dbReference type="SAM" id="MobiDB-lite"/>
    </source>
</evidence>
<feature type="region of interest" description="Disordered" evidence="1">
    <location>
        <begin position="1"/>
        <end position="59"/>
    </location>
</feature>
<proteinExistence type="predicted"/>
<feature type="compositionally biased region" description="Pro residues" evidence="1">
    <location>
        <begin position="42"/>
        <end position="51"/>
    </location>
</feature>
<evidence type="ECO:0000313" key="2">
    <source>
        <dbReference type="EMBL" id="KHJ30697.1"/>
    </source>
</evidence>
<dbReference type="Proteomes" id="UP000030854">
    <property type="component" value="Unassembled WGS sequence"/>
</dbReference>
<organism evidence="2 3">
    <name type="scientific">Uncinula necator</name>
    <name type="common">Grape powdery mildew</name>
    <dbReference type="NCBI Taxonomy" id="52586"/>
    <lineage>
        <taxon>Eukaryota</taxon>
        <taxon>Fungi</taxon>
        <taxon>Dikarya</taxon>
        <taxon>Ascomycota</taxon>
        <taxon>Pezizomycotina</taxon>
        <taxon>Leotiomycetes</taxon>
        <taxon>Erysiphales</taxon>
        <taxon>Erysiphaceae</taxon>
        <taxon>Erysiphe</taxon>
    </lineage>
</organism>
<reference evidence="2 3" key="1">
    <citation type="journal article" date="2014" name="BMC Genomics">
        <title>Adaptive genomic structural variation in the grape powdery mildew pathogen, Erysiphe necator.</title>
        <authorList>
            <person name="Jones L."/>
            <person name="Riaz S."/>
            <person name="Morales-Cruz A."/>
            <person name="Amrine K.C."/>
            <person name="McGuire B."/>
            <person name="Gubler W.D."/>
            <person name="Walker M.A."/>
            <person name="Cantu D."/>
        </authorList>
    </citation>
    <scope>NUCLEOTIDE SEQUENCE [LARGE SCALE GENOMIC DNA]</scope>
    <source>
        <strain evidence="3">c</strain>
    </source>
</reference>
<name>A0A0B1NWE5_UNCNE</name>
<keyword evidence="3" id="KW-1185">Reference proteome</keyword>
<dbReference type="AlphaFoldDB" id="A0A0B1NWE5"/>
<sequence length="208" mass="22817">MKINMTDPMDTSQESQALSTESSNQPPHIPSIPSLHNSPSPFASPTPPLNLEPPTTTIDGRQILKPVAPSKRPIIERPTPSCSNKINNENEFLPKELAEIVAIRQRRERAWHARFMICTTAISSIESSLANFKDEIEVEEVAAFKAYLQLAIANFAAVDTAPTPPKIPSHSRPSKGSRHGLGVDKIAANKVATAIPRSYTVYQTFPKN</sequence>
<comment type="caution">
    <text evidence="2">The sequence shown here is derived from an EMBL/GenBank/DDBJ whole genome shotgun (WGS) entry which is preliminary data.</text>
</comment>
<feature type="compositionally biased region" description="Polar residues" evidence="1">
    <location>
        <begin position="9"/>
        <end position="26"/>
    </location>
</feature>